<evidence type="ECO:0000313" key="8">
    <source>
        <dbReference type="Proteomes" id="UP000612808"/>
    </source>
</evidence>
<dbReference type="InterPro" id="IPR044152">
    <property type="entry name" value="YqjM-like"/>
</dbReference>
<keyword evidence="5" id="KW-0560">Oxidoreductase</keyword>
<organism evidence="7 8">
    <name type="scientific">Actinocatenispora rupis</name>
    <dbReference type="NCBI Taxonomy" id="519421"/>
    <lineage>
        <taxon>Bacteria</taxon>
        <taxon>Bacillati</taxon>
        <taxon>Actinomycetota</taxon>
        <taxon>Actinomycetes</taxon>
        <taxon>Micromonosporales</taxon>
        <taxon>Micromonosporaceae</taxon>
        <taxon>Actinocatenispora</taxon>
    </lineage>
</organism>
<dbReference type="InterPro" id="IPR001155">
    <property type="entry name" value="OxRdtase_FMN_N"/>
</dbReference>
<protein>
    <submittedName>
        <fullName evidence="7">Oxidoreductase</fullName>
    </submittedName>
</protein>
<accession>A0A8J3NFZ0</accession>
<keyword evidence="3" id="KW-0288">FMN</keyword>
<dbReference type="SUPFAM" id="SSF51395">
    <property type="entry name" value="FMN-linked oxidoreductases"/>
    <property type="match status" value="1"/>
</dbReference>
<comment type="cofactor">
    <cofactor evidence="1">
        <name>FMN</name>
        <dbReference type="ChEBI" id="CHEBI:58210"/>
    </cofactor>
</comment>
<dbReference type="PANTHER" id="PTHR43303:SF4">
    <property type="entry name" value="NADPH DEHYDROGENASE C23G7.10C-RELATED"/>
    <property type="match status" value="1"/>
</dbReference>
<evidence type="ECO:0000256" key="1">
    <source>
        <dbReference type="ARBA" id="ARBA00001917"/>
    </source>
</evidence>
<dbReference type="RefSeq" id="WP_239076947.1">
    <property type="nucleotide sequence ID" value="NZ_BAAAZM010000001.1"/>
</dbReference>
<gene>
    <name evidence="7" type="ORF">Aru02nite_51980</name>
</gene>
<evidence type="ECO:0000256" key="4">
    <source>
        <dbReference type="ARBA" id="ARBA00022857"/>
    </source>
</evidence>
<sequence>MSEPVLWRPYTVRGTTFRNRAWMSPMCQYSSRDGFPTDWHRTHYPARAVGGAGLVLFEATAVSPVGRISPADAGLWSPDHADAYRPITAAVAAAGAVPGVQLGHAGRKASTRAPWHGGGWVPPHEGGWQPVAPSAVPFGGLATPTALSTMDLDRVVADFVNATRFAHRAGFGVVELHAAHGYLLHQFLSPLSNRRTDHFGGDLAGRMRFPLTVVDAVRRVWPAERPLLVRVSATDWVEGGWTLAETVVFAKELAALGVDLVDVSSGGSAPDASVPVAPKYQVPLASEVRRQAGLAVGAVGMIETPSAAAEVLTSGDADVVFVGRPLLRDPYWALRAPDAPRDAWPVQYHRALG</sequence>
<dbReference type="PANTHER" id="PTHR43303">
    <property type="entry name" value="NADPH DEHYDROGENASE C23G7.10C-RELATED"/>
    <property type="match status" value="1"/>
</dbReference>
<dbReference type="GO" id="GO:0003959">
    <property type="term" value="F:NADPH dehydrogenase activity"/>
    <property type="evidence" value="ECO:0007669"/>
    <property type="project" value="InterPro"/>
</dbReference>
<dbReference type="Pfam" id="PF00724">
    <property type="entry name" value="Oxidored_FMN"/>
    <property type="match status" value="1"/>
</dbReference>
<keyword evidence="8" id="KW-1185">Reference proteome</keyword>
<proteinExistence type="predicted"/>
<dbReference type="GO" id="GO:0050661">
    <property type="term" value="F:NADP binding"/>
    <property type="evidence" value="ECO:0007669"/>
    <property type="project" value="InterPro"/>
</dbReference>
<evidence type="ECO:0000259" key="6">
    <source>
        <dbReference type="Pfam" id="PF00724"/>
    </source>
</evidence>
<dbReference type="CDD" id="cd02932">
    <property type="entry name" value="OYE_YqiM_FMN"/>
    <property type="match status" value="1"/>
</dbReference>
<evidence type="ECO:0000256" key="3">
    <source>
        <dbReference type="ARBA" id="ARBA00022643"/>
    </source>
</evidence>
<keyword evidence="2" id="KW-0285">Flavoprotein</keyword>
<dbReference type="InterPro" id="IPR013785">
    <property type="entry name" value="Aldolase_TIM"/>
</dbReference>
<evidence type="ECO:0000256" key="2">
    <source>
        <dbReference type="ARBA" id="ARBA00022630"/>
    </source>
</evidence>
<dbReference type="Gene3D" id="3.20.20.70">
    <property type="entry name" value="Aldolase class I"/>
    <property type="match status" value="1"/>
</dbReference>
<comment type="caution">
    <text evidence="7">The sequence shown here is derived from an EMBL/GenBank/DDBJ whole genome shotgun (WGS) entry which is preliminary data.</text>
</comment>
<evidence type="ECO:0000313" key="7">
    <source>
        <dbReference type="EMBL" id="GID14309.1"/>
    </source>
</evidence>
<dbReference type="Proteomes" id="UP000612808">
    <property type="component" value="Unassembled WGS sequence"/>
</dbReference>
<evidence type="ECO:0000256" key="5">
    <source>
        <dbReference type="ARBA" id="ARBA00023002"/>
    </source>
</evidence>
<feature type="domain" description="NADH:flavin oxidoreductase/NADH oxidase N-terminal" evidence="6">
    <location>
        <begin position="6"/>
        <end position="336"/>
    </location>
</feature>
<dbReference type="EMBL" id="BOMB01000030">
    <property type="protein sequence ID" value="GID14309.1"/>
    <property type="molecule type" value="Genomic_DNA"/>
</dbReference>
<name>A0A8J3NFZ0_9ACTN</name>
<dbReference type="AlphaFoldDB" id="A0A8J3NFZ0"/>
<reference evidence="7" key="1">
    <citation type="submission" date="2021-01" db="EMBL/GenBank/DDBJ databases">
        <title>Whole genome shotgun sequence of Actinocatenispora rupis NBRC 107355.</title>
        <authorList>
            <person name="Komaki H."/>
            <person name="Tamura T."/>
        </authorList>
    </citation>
    <scope>NUCLEOTIDE SEQUENCE</scope>
    <source>
        <strain evidence="7">NBRC 107355</strain>
    </source>
</reference>
<keyword evidence="4" id="KW-0521">NADP</keyword>
<dbReference type="GO" id="GO:0010181">
    <property type="term" value="F:FMN binding"/>
    <property type="evidence" value="ECO:0007669"/>
    <property type="project" value="InterPro"/>
</dbReference>